<dbReference type="SMART" id="SM00385">
    <property type="entry name" value="CYCLIN"/>
    <property type="match status" value="2"/>
</dbReference>
<dbReference type="OMA" id="PAIDFCK"/>
<feature type="domain" description="Cyclin-like" evidence="5">
    <location>
        <begin position="85"/>
        <end position="169"/>
    </location>
</feature>
<dbReference type="InterPro" id="IPR013763">
    <property type="entry name" value="Cyclin-like_dom"/>
</dbReference>
<dbReference type="Pfam" id="PF02984">
    <property type="entry name" value="Cyclin_C"/>
    <property type="match status" value="1"/>
</dbReference>
<dbReference type="InterPro" id="IPR006671">
    <property type="entry name" value="Cyclin_N"/>
</dbReference>
<dbReference type="PANTHER" id="PTHR10177">
    <property type="entry name" value="CYCLINS"/>
    <property type="match status" value="1"/>
</dbReference>
<dbReference type="Gene3D" id="1.10.472.10">
    <property type="entry name" value="Cyclin-like"/>
    <property type="match status" value="2"/>
</dbReference>
<dbReference type="InterPro" id="IPR046965">
    <property type="entry name" value="Cyclin_A/B-like"/>
</dbReference>
<dbReference type="InterPro" id="IPR036915">
    <property type="entry name" value="Cyclin-like_sf"/>
</dbReference>
<reference evidence="7 8" key="1">
    <citation type="journal article" date="2015" name="Environ. Microbiol.">
        <title>Genome analyses suggest the presence of polyploidy and recent human-driven expansions in eight global populations of the honeybee pathogen Nosema ceranae.</title>
        <authorList>
            <person name="Pelin A."/>
            <person name="Selman M."/>
            <person name="Aris-Brosou S."/>
            <person name="Farinelli L."/>
            <person name="Corradi N."/>
        </authorList>
    </citation>
    <scope>NUCLEOTIDE SEQUENCE [LARGE SCALE GENOMIC DNA]</scope>
    <source>
        <strain evidence="7 8">PA08 1199</strain>
    </source>
</reference>
<dbReference type="PROSITE" id="PS00292">
    <property type="entry name" value="CYCLINS"/>
    <property type="match status" value="1"/>
</dbReference>
<dbReference type="VEuPathDB" id="MicrosporidiaDB:NCER_100702"/>
<dbReference type="EMBL" id="JPQZ01000023">
    <property type="protein sequence ID" value="KKO75361.1"/>
    <property type="molecule type" value="Genomic_DNA"/>
</dbReference>
<dbReference type="Proteomes" id="UP000034350">
    <property type="component" value="Unassembled WGS sequence"/>
</dbReference>
<dbReference type="GO" id="GO:0044772">
    <property type="term" value="P:mitotic cell cycle phase transition"/>
    <property type="evidence" value="ECO:0007669"/>
    <property type="project" value="InterPro"/>
</dbReference>
<evidence type="ECO:0000256" key="4">
    <source>
        <dbReference type="RuleBase" id="RU000383"/>
    </source>
</evidence>
<dbReference type="VEuPathDB" id="MicrosporidiaDB:AAJ76_2300016744"/>
<proteinExistence type="inferred from homology"/>
<evidence type="ECO:0000256" key="3">
    <source>
        <dbReference type="ARBA" id="ARBA00023306"/>
    </source>
</evidence>
<dbReference type="AlphaFoldDB" id="A0A0F9WD51"/>
<protein>
    <submittedName>
        <fullName evidence="7">G2 mitotic specific cyclin 2</fullName>
    </submittedName>
</protein>
<dbReference type="FunFam" id="1.10.472.10:FF:000001">
    <property type="entry name" value="G2/mitotic-specific cyclin"/>
    <property type="match status" value="1"/>
</dbReference>
<dbReference type="InterPro" id="IPR004367">
    <property type="entry name" value="Cyclin_C-dom"/>
</dbReference>
<dbReference type="OrthoDB" id="5590282at2759"/>
<keyword evidence="2 4" id="KW-0195">Cyclin</keyword>
<comment type="caution">
    <text evidence="7">The sequence shown here is derived from an EMBL/GenBank/DDBJ whole genome shotgun (WGS) entry which is preliminary data.</text>
</comment>
<sequence>MPNILRKSVPLKNITNVKKDILKPCKNLSNDEEIIYKSQVAHDKVEICMVYKYNIDIFNFLKEIDCSYRFFNEEISFKDRSNMVDWIIYVHSRLNLSQETLFLAVHIIDKFLIKKTIPHNKLFLVGVSALMIACKFEEVVCPTLNNLVVLSGYKVTEDDIKKAEKYMLHILEYNILFSNPLNFLRRCSKANNYEKKSRTVAKYILELSLLYENLLEFTGSVKAAASMYLARKITQQDTCKNLFTLYSGHSKEELRECFNNLIQIIAQPIEFENIKKKYDTQKYNFIATFVSDYAKKTFY</sequence>
<dbReference type="SMART" id="SM01332">
    <property type="entry name" value="Cyclin_C"/>
    <property type="match status" value="1"/>
</dbReference>
<feature type="domain" description="Cyclin-like" evidence="5">
    <location>
        <begin position="182"/>
        <end position="263"/>
    </location>
</feature>
<dbReference type="InterPro" id="IPR039361">
    <property type="entry name" value="Cyclin"/>
</dbReference>
<dbReference type="GO" id="GO:0051301">
    <property type="term" value="P:cell division"/>
    <property type="evidence" value="ECO:0007669"/>
    <property type="project" value="UniProtKB-KW"/>
</dbReference>
<accession>A0A0F9WD51</accession>
<evidence type="ECO:0000256" key="1">
    <source>
        <dbReference type="ARBA" id="ARBA00022618"/>
    </source>
</evidence>
<evidence type="ECO:0000313" key="7">
    <source>
        <dbReference type="EMBL" id="KKO75361.1"/>
    </source>
</evidence>
<dbReference type="InterPro" id="IPR048258">
    <property type="entry name" value="Cyclins_cyclin-box"/>
</dbReference>
<organism evidence="7 8">
    <name type="scientific">Vairimorpha ceranae</name>
    <dbReference type="NCBI Taxonomy" id="40302"/>
    <lineage>
        <taxon>Eukaryota</taxon>
        <taxon>Fungi</taxon>
        <taxon>Fungi incertae sedis</taxon>
        <taxon>Microsporidia</taxon>
        <taxon>Nosematidae</taxon>
        <taxon>Vairimorpha</taxon>
    </lineage>
</organism>
<evidence type="ECO:0000313" key="8">
    <source>
        <dbReference type="Proteomes" id="UP000034350"/>
    </source>
</evidence>
<keyword evidence="8" id="KW-1185">Reference proteome</keyword>
<dbReference type="Pfam" id="PF00134">
    <property type="entry name" value="Cyclin_N"/>
    <property type="match status" value="1"/>
</dbReference>
<keyword evidence="3" id="KW-0131">Cell cycle</keyword>
<dbReference type="SUPFAM" id="SSF47954">
    <property type="entry name" value="Cyclin-like"/>
    <property type="match status" value="2"/>
</dbReference>
<keyword evidence="1" id="KW-0132">Cell division</keyword>
<gene>
    <name evidence="7" type="ORF">AAJ76_2300016744</name>
</gene>
<evidence type="ECO:0000256" key="2">
    <source>
        <dbReference type="ARBA" id="ARBA00023127"/>
    </source>
</evidence>
<dbReference type="RefSeq" id="XP_024331103.1">
    <property type="nucleotide sequence ID" value="XM_024474682.1"/>
</dbReference>
<feature type="domain" description="Cyclin C-terminal" evidence="6">
    <location>
        <begin position="178"/>
        <end position="292"/>
    </location>
</feature>
<dbReference type="GeneID" id="36319608"/>
<dbReference type="PIRSF" id="PIRSF001771">
    <property type="entry name" value="Cyclin_A_B_D_E"/>
    <property type="match status" value="1"/>
</dbReference>
<comment type="similarity">
    <text evidence="4">Belongs to the cyclin family.</text>
</comment>
<evidence type="ECO:0000259" key="6">
    <source>
        <dbReference type="SMART" id="SM01332"/>
    </source>
</evidence>
<dbReference type="VEuPathDB" id="MicrosporidiaDB:G9O61_00g017490"/>
<name>A0A0F9WD51_9MICR</name>
<dbReference type="GO" id="GO:0016538">
    <property type="term" value="F:cyclin-dependent protein serine/threonine kinase regulator activity"/>
    <property type="evidence" value="ECO:0007669"/>
    <property type="project" value="InterPro"/>
</dbReference>
<evidence type="ECO:0000259" key="5">
    <source>
        <dbReference type="SMART" id="SM00385"/>
    </source>
</evidence>